<dbReference type="InterPro" id="IPR054722">
    <property type="entry name" value="PolX-like_BBD"/>
</dbReference>
<evidence type="ECO:0000259" key="2">
    <source>
        <dbReference type="Pfam" id="PF22936"/>
    </source>
</evidence>
<dbReference type="Pfam" id="PF13976">
    <property type="entry name" value="gag_pre-integrs"/>
    <property type="match status" value="1"/>
</dbReference>
<sequence>MTTLADKVILSGADNRPPMLEKDMYDSWKSRMELYMMNRQHGRMILESVKNVHHNVYNPSSSIPQVEYAHSVNQQPDFSQPDSGLIIPVFQKGDDLIDAINHMMSFLTTVVTSRYPPTNNQLRNSSNPRQQATINNGRVRLQPIQGRHTSLAAGTSRTYTSGASGNNSRKQRTVICYNYKGEADDLDAYDSDCDEINTTKLHSWRIYLTMVLMILLSDSNIIPYSQYVSEAQQEAVQNSNFPTQQDALILSVTEQLKTQVVNYTKINLDNKSVNETLTAELERYKDQKAQRLEPKLYDGNVIQKTNAIVIRDSEETLMLAEESCSKMLLKQKDPMMSEKKVNTKSVDYAVLNQLSQDFETRFVPQTELSAEQVFCLKKLKHHLARFDVVVKEGTTATAITGGTWGFEHTKACFRDEIIPFVKALKDLFNSFDQFLIKELSEVQNVFHQMEHAVEQHRSQEKDIVIKKLKERIKSLSGNMKEDKIKQQLEEIETINIELDHWVTKLIAENEHLKQTYTQLYDSIKSSRIRSKEHCDDLIKQVNIKSAENSDLNASVQENFLVITALKDNLRKLKGKAVVDEAVILHLIDPELLKIDVAPLAPKLQNNRTTHYDYLKHTQEEIATLREIVEHERSLNPLNTSLDYACDKLMAVTLMNKTKKVVQIVLWYLDSGCFKHMTGDRSQLTNFVNKFLGMVKFINDHMTKIMGYGDYQIRNVTISRVYFVEGLGHSLFSVRQFCDLDLEVAFRQHTCFIHNLEGVDLLTGSRGNNLYTLSLRDMMASSPICLLSKASKTKSWLWHRCLSHLNFGAINHLARQEAVATTCYTQNRSIIHLRHGKTPYKLLHGKLLDLSFLHVFGALCYLTNNCENLGKLQPKADIAPEVNAPIAEVVAQEPVELTGSPSSTTVDQDAPSPNDLTQSCWIEAMQEELNEFERLEVWELVPRPNKVMVITLKWIYKVKLDELGVDTPMVEKSKLDEDKKGKVIDPSHYRGMIGTLLYLVASRPDLQFAICMCAWSKHIDIRYQFIKEHVENDVIEIYFVNTKYQLADIFTKALGRERIEFLINKLGMESFMPETLKQLTDKVDETMDMIIDQQVALDEALVPHASRLRIQKSNFRLRSDITFKESTLQVVYDVLKLTLFYKAFLVTPDVPEIYMKEF</sequence>
<feature type="domain" description="GAG-pre-integrase" evidence="1">
    <location>
        <begin position="768"/>
        <end position="818"/>
    </location>
</feature>
<evidence type="ECO:0000313" key="3">
    <source>
        <dbReference type="EMBL" id="GEU40986.1"/>
    </source>
</evidence>
<dbReference type="CDD" id="cd09272">
    <property type="entry name" value="RNase_HI_RT_Ty1"/>
    <property type="match status" value="1"/>
</dbReference>
<reference evidence="3" key="1">
    <citation type="journal article" date="2019" name="Sci. Rep.">
        <title>Draft genome of Tanacetum cinerariifolium, the natural source of mosquito coil.</title>
        <authorList>
            <person name="Yamashiro T."/>
            <person name="Shiraishi A."/>
            <person name="Satake H."/>
            <person name="Nakayama K."/>
        </authorList>
    </citation>
    <scope>NUCLEOTIDE SEQUENCE</scope>
</reference>
<feature type="domain" description="Retrovirus-related Pol polyprotein from transposon TNT 1-94-like beta-barrel" evidence="2">
    <location>
        <begin position="666"/>
        <end position="737"/>
    </location>
</feature>
<dbReference type="InterPro" id="IPR025724">
    <property type="entry name" value="GAG-pre-integrase_dom"/>
</dbReference>
<dbReference type="AlphaFoldDB" id="A0A6L2JVH7"/>
<comment type="caution">
    <text evidence="3">The sequence shown here is derived from an EMBL/GenBank/DDBJ whole genome shotgun (WGS) entry which is preliminary data.</text>
</comment>
<organism evidence="3">
    <name type="scientific">Tanacetum cinerariifolium</name>
    <name type="common">Dalmatian daisy</name>
    <name type="synonym">Chrysanthemum cinerariifolium</name>
    <dbReference type="NCBI Taxonomy" id="118510"/>
    <lineage>
        <taxon>Eukaryota</taxon>
        <taxon>Viridiplantae</taxon>
        <taxon>Streptophyta</taxon>
        <taxon>Embryophyta</taxon>
        <taxon>Tracheophyta</taxon>
        <taxon>Spermatophyta</taxon>
        <taxon>Magnoliopsida</taxon>
        <taxon>eudicotyledons</taxon>
        <taxon>Gunneridae</taxon>
        <taxon>Pentapetalae</taxon>
        <taxon>asterids</taxon>
        <taxon>campanulids</taxon>
        <taxon>Asterales</taxon>
        <taxon>Asteraceae</taxon>
        <taxon>Asteroideae</taxon>
        <taxon>Anthemideae</taxon>
        <taxon>Anthemidinae</taxon>
        <taxon>Tanacetum</taxon>
    </lineage>
</organism>
<protein>
    <submittedName>
        <fullName evidence="3">Integrase, catalytic region, zinc finger, CCHC-type, peptidase aspartic, catalytic</fullName>
    </submittedName>
</protein>
<gene>
    <name evidence="3" type="ORF">Tci_012964</name>
</gene>
<name>A0A6L2JVH7_TANCI</name>
<dbReference type="EMBL" id="BKCJ010001377">
    <property type="protein sequence ID" value="GEU40986.1"/>
    <property type="molecule type" value="Genomic_DNA"/>
</dbReference>
<proteinExistence type="predicted"/>
<evidence type="ECO:0000259" key="1">
    <source>
        <dbReference type="Pfam" id="PF13976"/>
    </source>
</evidence>
<dbReference type="Pfam" id="PF22936">
    <property type="entry name" value="Pol_BBD"/>
    <property type="match status" value="1"/>
</dbReference>
<accession>A0A6L2JVH7</accession>